<dbReference type="Gene3D" id="1.10.10.630">
    <property type="entry name" value="DnaD domain-like"/>
    <property type="match status" value="1"/>
</dbReference>
<dbReference type="RefSeq" id="WP_085559914.1">
    <property type="nucleotide sequence ID" value="NZ_FOAH01000003.1"/>
</dbReference>
<protein>
    <submittedName>
        <fullName evidence="5">DNA replication protein</fullName>
    </submittedName>
</protein>
<comment type="similarity">
    <text evidence="1">Belongs to the DnaB/DnaD family.</text>
</comment>
<evidence type="ECO:0000259" key="3">
    <source>
        <dbReference type="Pfam" id="PF07261"/>
    </source>
</evidence>
<dbReference type="NCBIfam" id="TIGR01446">
    <property type="entry name" value="DnaD_dom"/>
    <property type="match status" value="1"/>
</dbReference>
<evidence type="ECO:0000313" key="6">
    <source>
        <dbReference type="Proteomes" id="UP000193435"/>
    </source>
</evidence>
<dbReference type="InterPro" id="IPR053162">
    <property type="entry name" value="DnaD"/>
</dbReference>
<dbReference type="SUPFAM" id="SSF158499">
    <property type="entry name" value="DnaD domain-like"/>
    <property type="match status" value="1"/>
</dbReference>
<keyword evidence="6" id="KW-1185">Reference proteome</keyword>
<dbReference type="OrthoDB" id="9770238at2"/>
<evidence type="ECO:0000256" key="1">
    <source>
        <dbReference type="ARBA" id="ARBA00093462"/>
    </source>
</evidence>
<dbReference type="Pfam" id="PF07261">
    <property type="entry name" value="DnaB_2"/>
    <property type="match status" value="1"/>
</dbReference>
<accession>A0A1X7NDA3</accession>
<feature type="domain" description="DnaB/C C-terminal" evidence="3">
    <location>
        <begin position="130"/>
        <end position="202"/>
    </location>
</feature>
<organism evidence="5 6">
    <name type="scientific">Carnobacterium iners</name>
    <dbReference type="NCBI Taxonomy" id="1073423"/>
    <lineage>
        <taxon>Bacteria</taxon>
        <taxon>Bacillati</taxon>
        <taxon>Bacillota</taxon>
        <taxon>Bacilli</taxon>
        <taxon>Lactobacillales</taxon>
        <taxon>Carnobacteriaceae</taxon>
        <taxon>Carnobacterium</taxon>
    </lineage>
</organism>
<dbReference type="PANTHER" id="PTHR37293:SF6">
    <property type="entry name" value="DNA REPLICATION PROTEIN DNAD"/>
    <property type="match status" value="1"/>
</dbReference>
<dbReference type="InterPro" id="IPR034829">
    <property type="entry name" value="DnaD-like_sf"/>
</dbReference>
<dbReference type="Gene3D" id="1.10.10.10">
    <property type="entry name" value="Winged helix-like DNA-binding domain superfamily/Winged helix DNA-binding domain"/>
    <property type="match status" value="1"/>
</dbReference>
<proteinExistence type="inferred from homology"/>
<dbReference type="STRING" id="1073423.SAMN04488700_1818"/>
<dbReference type="Proteomes" id="UP000193435">
    <property type="component" value="Unassembled WGS sequence"/>
</dbReference>
<evidence type="ECO:0000256" key="2">
    <source>
        <dbReference type="SAM" id="MobiDB-lite"/>
    </source>
</evidence>
<gene>
    <name evidence="5" type="ORF">SAMN04488700_1818</name>
</gene>
<dbReference type="InterPro" id="IPR006343">
    <property type="entry name" value="DnaB/C_C"/>
</dbReference>
<feature type="region of interest" description="Disordered" evidence="2">
    <location>
        <begin position="197"/>
        <end position="236"/>
    </location>
</feature>
<evidence type="ECO:0000313" key="5">
    <source>
        <dbReference type="EMBL" id="SMH35635.1"/>
    </source>
</evidence>
<dbReference type="PANTHER" id="PTHR37293">
    <property type="entry name" value="PHAGE REPLICATION PROTEIN-RELATED"/>
    <property type="match status" value="1"/>
</dbReference>
<evidence type="ECO:0000259" key="4">
    <source>
        <dbReference type="Pfam" id="PF21984"/>
    </source>
</evidence>
<dbReference type="EMBL" id="FXBJ01000002">
    <property type="protein sequence ID" value="SMH35635.1"/>
    <property type="molecule type" value="Genomic_DNA"/>
</dbReference>
<dbReference type="InterPro" id="IPR053843">
    <property type="entry name" value="DnaD_N"/>
</dbReference>
<name>A0A1X7NDA3_9LACT</name>
<sequence length="236" mass="27488">MDNQLLKEWLAAGNTTISNILLKKYRDIGLTNEQLVLLLQLKSFIDSGIFFPDTEEIAKRMGVSSADIFQGIHDLIQKNVLTIETEKNAEGKTNDQYSLSLLWDKLALLLVQTHKKIQSEEKELDEKELFQRFESEFGRALSPIEIQTIGMWLDDDHYSAELIEMALREAVLSQVYNLKYVDRILLNWERKNIRSKAQVEKEAQSRRQVNKPETKRQTEKKPTMKVPLHNWLNDSN</sequence>
<reference evidence="5 6" key="1">
    <citation type="submission" date="2017-04" db="EMBL/GenBank/DDBJ databases">
        <authorList>
            <person name="Afonso C.L."/>
            <person name="Miller P.J."/>
            <person name="Scott M.A."/>
            <person name="Spackman E."/>
            <person name="Goraichik I."/>
            <person name="Dimitrov K.M."/>
            <person name="Suarez D.L."/>
            <person name="Swayne D.E."/>
        </authorList>
    </citation>
    <scope>NUCLEOTIDE SEQUENCE [LARGE SCALE GENOMIC DNA]</scope>
    <source>
        <strain evidence="5 6">LMG26642</strain>
    </source>
</reference>
<dbReference type="InterPro" id="IPR036388">
    <property type="entry name" value="WH-like_DNA-bd_sf"/>
</dbReference>
<feature type="compositionally biased region" description="Basic and acidic residues" evidence="2">
    <location>
        <begin position="197"/>
        <end position="222"/>
    </location>
</feature>
<dbReference type="AlphaFoldDB" id="A0A1X7NDA3"/>
<feature type="domain" description="DnaD N-terminal" evidence="4">
    <location>
        <begin position="17"/>
        <end position="115"/>
    </location>
</feature>
<dbReference type="Pfam" id="PF21984">
    <property type="entry name" value="DnaD_N"/>
    <property type="match status" value="1"/>
</dbReference>